<dbReference type="InterPro" id="IPR025161">
    <property type="entry name" value="IS402-like_dom"/>
</dbReference>
<dbReference type="PANTHER" id="PTHR30007:SF0">
    <property type="entry name" value="TRANSPOSASE"/>
    <property type="match status" value="1"/>
</dbReference>
<evidence type="ECO:0000256" key="1">
    <source>
        <dbReference type="SAM" id="MobiDB-lite"/>
    </source>
</evidence>
<organism evidence="3 4">
    <name type="scientific">Dictyobacter kobayashii</name>
    <dbReference type="NCBI Taxonomy" id="2014872"/>
    <lineage>
        <taxon>Bacteria</taxon>
        <taxon>Bacillati</taxon>
        <taxon>Chloroflexota</taxon>
        <taxon>Ktedonobacteria</taxon>
        <taxon>Ktedonobacterales</taxon>
        <taxon>Dictyobacteraceae</taxon>
        <taxon>Dictyobacter</taxon>
    </lineage>
</organism>
<feature type="compositionally biased region" description="Basic residues" evidence="1">
    <location>
        <begin position="140"/>
        <end position="149"/>
    </location>
</feature>
<dbReference type="EMBL" id="BIFS01000002">
    <property type="protein sequence ID" value="GCE23158.1"/>
    <property type="molecule type" value="Genomic_DNA"/>
</dbReference>
<accession>A0A402AVM5</accession>
<dbReference type="NCBIfam" id="NF033580">
    <property type="entry name" value="transpos_IS5_3"/>
    <property type="match status" value="1"/>
</dbReference>
<keyword evidence="4" id="KW-1185">Reference proteome</keyword>
<dbReference type="PANTHER" id="PTHR30007">
    <property type="entry name" value="PHP DOMAIN PROTEIN"/>
    <property type="match status" value="1"/>
</dbReference>
<reference evidence="4" key="1">
    <citation type="submission" date="2018-12" db="EMBL/GenBank/DDBJ databases">
        <title>Tengunoibacter tsumagoiensis gen. nov., sp. nov., Dictyobacter kobayashii sp. nov., D. alpinus sp. nov., and D. joshuensis sp. nov. and description of Dictyobacteraceae fam. nov. within the order Ktedonobacterales isolated from Tengu-no-mugimeshi.</title>
        <authorList>
            <person name="Wang C.M."/>
            <person name="Zheng Y."/>
            <person name="Sakai Y."/>
            <person name="Toyoda A."/>
            <person name="Minakuchi Y."/>
            <person name="Abe K."/>
            <person name="Yokota A."/>
            <person name="Yabe S."/>
        </authorList>
    </citation>
    <scope>NUCLEOTIDE SEQUENCE [LARGE SCALE GENOMIC DNA]</scope>
    <source>
        <strain evidence="4">Uno11</strain>
    </source>
</reference>
<feature type="domain" description="Insertion element IS402-like" evidence="2">
    <location>
        <begin position="14"/>
        <end position="87"/>
    </location>
</feature>
<sequence length="155" mass="17606">MRITCGRIAYPSDLTDAEWERLKPFIPDPLPGGRPLEIERREIVNAILYQLRSGGAWRLLPHDFPAWRTVYGYFRLWQQMGIWQQIMDTLRQEVRVQMGRDPTPSAGVLDSQSIKGSAIRGSDTGYDAGKKNQGPQTSSVRRHARIAARRSRDGG</sequence>
<comment type="caution">
    <text evidence="3">The sequence shown here is derived from an EMBL/GenBank/DDBJ whole genome shotgun (WGS) entry which is preliminary data.</text>
</comment>
<dbReference type="Proteomes" id="UP000287188">
    <property type="component" value="Unassembled WGS sequence"/>
</dbReference>
<protein>
    <recommendedName>
        <fullName evidence="2">Insertion element IS402-like domain-containing protein</fullName>
    </recommendedName>
</protein>
<gene>
    <name evidence="3" type="ORF">KDK_69580</name>
</gene>
<dbReference type="AlphaFoldDB" id="A0A402AVM5"/>
<evidence type="ECO:0000313" key="4">
    <source>
        <dbReference type="Proteomes" id="UP000287188"/>
    </source>
</evidence>
<dbReference type="Pfam" id="PF13340">
    <property type="entry name" value="DUF4096"/>
    <property type="match status" value="1"/>
</dbReference>
<proteinExistence type="predicted"/>
<evidence type="ECO:0000313" key="3">
    <source>
        <dbReference type="EMBL" id="GCE23158.1"/>
    </source>
</evidence>
<name>A0A402AVM5_9CHLR</name>
<evidence type="ECO:0000259" key="2">
    <source>
        <dbReference type="Pfam" id="PF13340"/>
    </source>
</evidence>
<feature type="region of interest" description="Disordered" evidence="1">
    <location>
        <begin position="101"/>
        <end position="155"/>
    </location>
</feature>